<evidence type="ECO:0000256" key="1">
    <source>
        <dbReference type="SAM" id="Coils"/>
    </source>
</evidence>
<dbReference type="Pfam" id="PF00566">
    <property type="entry name" value="RabGAP-TBC"/>
    <property type="match status" value="1"/>
</dbReference>
<dbReference type="InterPro" id="IPR050302">
    <property type="entry name" value="Rab_GAP_TBC_domain"/>
</dbReference>
<accession>A0A8S1GW11</accession>
<dbReference type="AlphaFoldDB" id="A0A8S1GW11"/>
<dbReference type="FunFam" id="1.10.8.270:FF:000026">
    <property type="entry name" value="TBC (Tre-2/Bub2/Cdc16) domain family"/>
    <property type="match status" value="1"/>
</dbReference>
<dbReference type="SUPFAM" id="SSF47923">
    <property type="entry name" value="Ypt/Rab-GAP domain of gyp1p"/>
    <property type="match status" value="2"/>
</dbReference>
<organism evidence="3 4">
    <name type="scientific">Caenorhabditis auriculariae</name>
    <dbReference type="NCBI Taxonomy" id="2777116"/>
    <lineage>
        <taxon>Eukaryota</taxon>
        <taxon>Metazoa</taxon>
        <taxon>Ecdysozoa</taxon>
        <taxon>Nematoda</taxon>
        <taxon>Chromadorea</taxon>
        <taxon>Rhabditida</taxon>
        <taxon>Rhabditina</taxon>
        <taxon>Rhabditomorpha</taxon>
        <taxon>Rhabditoidea</taxon>
        <taxon>Rhabditidae</taxon>
        <taxon>Peloderinae</taxon>
        <taxon>Caenorhabditis</taxon>
    </lineage>
</organism>
<dbReference type="Pfam" id="PF19056">
    <property type="entry name" value="WD40_2"/>
    <property type="match status" value="1"/>
</dbReference>
<name>A0A8S1GW11_9PELO</name>
<dbReference type="OrthoDB" id="294251at2759"/>
<evidence type="ECO:0000313" key="3">
    <source>
        <dbReference type="EMBL" id="CAD6187264.1"/>
    </source>
</evidence>
<dbReference type="Proteomes" id="UP000835052">
    <property type="component" value="Unassembled WGS sequence"/>
</dbReference>
<dbReference type="FunFam" id="1.10.472.80:FF:000074">
    <property type="entry name" value="TBC (Tre-2/Bub2/Cdc16) domain family"/>
    <property type="match status" value="1"/>
</dbReference>
<dbReference type="SUPFAM" id="SSF50998">
    <property type="entry name" value="Quinoprotein alcohol dehydrogenase-like"/>
    <property type="match status" value="1"/>
</dbReference>
<dbReference type="GO" id="GO:0031267">
    <property type="term" value="F:small GTPase binding"/>
    <property type="evidence" value="ECO:0007669"/>
    <property type="project" value="TreeGrafter"/>
</dbReference>
<reference evidence="3" key="1">
    <citation type="submission" date="2020-10" db="EMBL/GenBank/DDBJ databases">
        <authorList>
            <person name="Kikuchi T."/>
        </authorList>
    </citation>
    <scope>NUCLEOTIDE SEQUENCE</scope>
    <source>
        <strain evidence="3">NKZ352</strain>
    </source>
</reference>
<evidence type="ECO:0000313" key="4">
    <source>
        <dbReference type="Proteomes" id="UP000835052"/>
    </source>
</evidence>
<dbReference type="GO" id="GO:0005096">
    <property type="term" value="F:GTPase activator activity"/>
    <property type="evidence" value="ECO:0007669"/>
    <property type="project" value="TreeGrafter"/>
</dbReference>
<gene>
    <name evidence="3" type="ORF">CAUJ_LOCUS3183</name>
</gene>
<dbReference type="InterPro" id="IPR000195">
    <property type="entry name" value="Rab-GAP-TBC_dom"/>
</dbReference>
<dbReference type="Gene3D" id="1.10.472.80">
    <property type="entry name" value="Ypt/Rab-GAP domain of gyp1p, domain 3"/>
    <property type="match status" value="1"/>
</dbReference>
<dbReference type="PANTHER" id="PTHR47219">
    <property type="entry name" value="RAB GTPASE-ACTIVATING PROTEIN 1-LIKE"/>
    <property type="match status" value="1"/>
</dbReference>
<dbReference type="InterPro" id="IPR011047">
    <property type="entry name" value="Quinoprotein_ADH-like_sf"/>
</dbReference>
<keyword evidence="1" id="KW-0175">Coiled coil</keyword>
<feature type="coiled-coil region" evidence="1">
    <location>
        <begin position="18"/>
        <end position="52"/>
    </location>
</feature>
<dbReference type="PROSITE" id="PS50086">
    <property type="entry name" value="TBC_RABGAP"/>
    <property type="match status" value="1"/>
</dbReference>
<sequence length="1052" mass="119617">MRNDSANGTTRDTLSGQNKFLNSEVLRVSAKCDQLENELTRIKKDYHQTHEDLQTLRCDYIYAIQSAIQIPLHDNSGLDVMNVNEKYQHVDRILKLLAEARREDPSLPTLKSVLQGSYVDSFGFRVCYKEEPLALHYLATKLHHFYLSRSSSFVEHKLEWRNFLEEQTEIELTKETKHLCRNGIPNSLRSTVWKILINQQVDDLKLLYGKYYYRNLCNTRGGEDEQKFSENHQKQINLDLLRTMPNNVHFMSATSKGISQLQQVLRAFCLHNPEIGYCQGMNFLTATALLFVGPEDAFWFLIAITEKYFDKTYFDSNLTGAQADQEVLKEMLEAQHPRITRHLNSLDIDVASISLNWFIALFFDAVPFNTMLRIWDCFLLEGPKVLFRFALVLLGKHENEIISRNDAIGIMRVSKAASRLAFDEHAVVEMAFSIKNLPTRAELKTLQTQYVVALSEKLERRSKRAAAFVNSISPRSNNRLISNIFMNEFCSSSGFIVSGHHMMGKVAKIQIQNDKAEIKEIDIEFDCRVMSICMAQRDLVYVSLISGFLILAYVDSMDNWSIMWELKLPDVAVCLIQRDGTLFAALANGTLSVFENACEKWPTNVQMWHLPLSSAPLVNAVIQDDLLVVASSCKLITLDALSLTILNTTHVASCSASSGNIYFDKISCMCDSPYGIFLSTDQSTLIQLWNEVTCNLLYEVSFDHKNRKPSLFETESNVHINSILYNSGFLWIGTSDGYVIIYNVFDDGLQEADGIQYRLKRFSSERKYARTSQMKLQKLGSLKEHREEDSDDSDHMGVFSHRVRINIDPEKQQYKVASVTVDKEEEDDEGLQQGSSRVNSACAKILRSPLNKGLSGDSAVSVFSSEPCVEQTTLENRVDDLFLQPKMALHHPHNRIASTDSSCTSMEYDDIFELYSDEDRSRRRVAITSPKRIGCNKKIQLKRKDLAFDEPYIVPIPVKGTSRDSACDADTSIVFPKVRLSLLMKLKVSDSSVRKIVAKSESHVLTCSGEFGADEAVLLWKQDPESVVSLVQRSSDNAWRHKTIDITQQSDS</sequence>
<dbReference type="InterPro" id="IPR035969">
    <property type="entry name" value="Rab-GAP_TBC_sf"/>
</dbReference>
<comment type="caution">
    <text evidence="3">The sequence shown here is derived from an EMBL/GenBank/DDBJ whole genome shotgun (WGS) entry which is preliminary data.</text>
</comment>
<keyword evidence="4" id="KW-1185">Reference proteome</keyword>
<dbReference type="EMBL" id="CAJGYM010000006">
    <property type="protein sequence ID" value="CAD6187264.1"/>
    <property type="molecule type" value="Genomic_DNA"/>
</dbReference>
<proteinExistence type="predicted"/>
<dbReference type="SMART" id="SM00164">
    <property type="entry name" value="TBC"/>
    <property type="match status" value="1"/>
</dbReference>
<dbReference type="Gene3D" id="1.10.8.270">
    <property type="entry name" value="putative rabgap domain of human tbc1 domain family member 14 like domains"/>
    <property type="match status" value="1"/>
</dbReference>
<feature type="domain" description="Rab-GAP TBC" evidence="2">
    <location>
        <begin position="183"/>
        <end position="382"/>
    </location>
</feature>
<protein>
    <recommendedName>
        <fullName evidence="2">Rab-GAP TBC domain-containing protein</fullName>
    </recommendedName>
</protein>
<evidence type="ECO:0000259" key="2">
    <source>
        <dbReference type="PROSITE" id="PS50086"/>
    </source>
</evidence>
<dbReference type="PANTHER" id="PTHR47219:SF20">
    <property type="entry name" value="TBC1 DOMAIN FAMILY MEMBER 2B"/>
    <property type="match status" value="1"/>
</dbReference>